<dbReference type="EMBL" id="CAJNOC010004271">
    <property type="protein sequence ID" value="CAF1015634.1"/>
    <property type="molecule type" value="Genomic_DNA"/>
</dbReference>
<accession>A0A814HUK4</accession>
<dbReference type="SUPFAM" id="SSF53098">
    <property type="entry name" value="Ribonuclease H-like"/>
    <property type="match status" value="1"/>
</dbReference>
<gene>
    <name evidence="1" type="ORF">OXX778_LOCUS17116</name>
</gene>
<evidence type="ECO:0008006" key="3">
    <source>
        <dbReference type="Google" id="ProtNLM"/>
    </source>
</evidence>
<comment type="caution">
    <text evidence="1">The sequence shown here is derived from an EMBL/GenBank/DDBJ whole genome shotgun (WGS) entry which is preliminary data.</text>
</comment>
<organism evidence="1 2">
    <name type="scientific">Brachionus calyciflorus</name>
    <dbReference type="NCBI Taxonomy" id="104777"/>
    <lineage>
        <taxon>Eukaryota</taxon>
        <taxon>Metazoa</taxon>
        <taxon>Spiralia</taxon>
        <taxon>Gnathifera</taxon>
        <taxon>Rotifera</taxon>
        <taxon>Eurotatoria</taxon>
        <taxon>Monogononta</taxon>
        <taxon>Pseudotrocha</taxon>
        <taxon>Ploima</taxon>
        <taxon>Brachionidae</taxon>
        <taxon>Brachionus</taxon>
    </lineage>
</organism>
<evidence type="ECO:0000313" key="1">
    <source>
        <dbReference type="EMBL" id="CAF1015634.1"/>
    </source>
</evidence>
<dbReference type="InterPro" id="IPR012337">
    <property type="entry name" value="RNaseH-like_sf"/>
</dbReference>
<name>A0A814HUK4_9BILA</name>
<dbReference type="Proteomes" id="UP000663879">
    <property type="component" value="Unassembled WGS sequence"/>
</dbReference>
<dbReference type="OrthoDB" id="6282662at2759"/>
<dbReference type="PANTHER" id="PTHR46585">
    <property type="entry name" value="INTEGRASE CORE DOMAIN CONTAINING PROTEIN"/>
    <property type="match status" value="1"/>
</dbReference>
<keyword evidence="2" id="KW-1185">Reference proteome</keyword>
<dbReference type="PANTHER" id="PTHR46585:SF1">
    <property type="entry name" value="CHROMO DOMAIN-CONTAINING PROTEIN"/>
    <property type="match status" value="1"/>
</dbReference>
<dbReference type="AlphaFoldDB" id="A0A814HUK4"/>
<sequence>MVQKFLKENNIQFYSTFSELKASVVERLNKTIKEKMWRYFTYAKNNIYYHVLQDLVKSYNNTYHRTIKTKPNLVNSKNKREIWKTIYGYDKIDGDDSIINPLFKKQDKVRISKLKNIFEKGFTPNWTREIFLIDKVFYQNPLAYILRDLKDEIIEGKFYEQELQKILNKEEVYSVDKII</sequence>
<proteinExistence type="predicted"/>
<reference evidence="1" key="1">
    <citation type="submission" date="2021-02" db="EMBL/GenBank/DDBJ databases">
        <authorList>
            <person name="Nowell W R."/>
        </authorList>
    </citation>
    <scope>NUCLEOTIDE SEQUENCE</scope>
    <source>
        <strain evidence="1">Ploen Becks lab</strain>
    </source>
</reference>
<evidence type="ECO:0000313" key="2">
    <source>
        <dbReference type="Proteomes" id="UP000663879"/>
    </source>
</evidence>
<dbReference type="Gene3D" id="3.30.420.10">
    <property type="entry name" value="Ribonuclease H-like superfamily/Ribonuclease H"/>
    <property type="match status" value="1"/>
</dbReference>
<protein>
    <recommendedName>
        <fullName evidence="3">Integrase catalytic domain-containing protein</fullName>
    </recommendedName>
</protein>
<dbReference type="GO" id="GO:0003676">
    <property type="term" value="F:nucleic acid binding"/>
    <property type="evidence" value="ECO:0007669"/>
    <property type="project" value="InterPro"/>
</dbReference>
<dbReference type="InterPro" id="IPR036397">
    <property type="entry name" value="RNaseH_sf"/>
</dbReference>